<dbReference type="Pfam" id="PF01061">
    <property type="entry name" value="ABC2_membrane"/>
    <property type="match status" value="1"/>
</dbReference>
<evidence type="ECO:0000256" key="3">
    <source>
        <dbReference type="ARBA" id="ARBA00022553"/>
    </source>
</evidence>
<protein>
    <submittedName>
        <fullName evidence="13">FHA domain-containing protein</fullName>
    </submittedName>
</protein>
<feature type="region of interest" description="Disordered" evidence="9">
    <location>
        <begin position="107"/>
        <end position="201"/>
    </location>
</feature>
<evidence type="ECO:0000256" key="8">
    <source>
        <dbReference type="ARBA" id="ARBA00023136"/>
    </source>
</evidence>
<dbReference type="SMART" id="SM00240">
    <property type="entry name" value="FHA"/>
    <property type="match status" value="2"/>
</dbReference>
<dbReference type="InterPro" id="IPR000253">
    <property type="entry name" value="FHA_dom"/>
</dbReference>
<dbReference type="InterPro" id="IPR003593">
    <property type="entry name" value="AAA+_ATPase"/>
</dbReference>
<evidence type="ECO:0000256" key="9">
    <source>
        <dbReference type="SAM" id="MobiDB-lite"/>
    </source>
</evidence>
<dbReference type="AlphaFoldDB" id="A0A6P0HKN1"/>
<dbReference type="Proteomes" id="UP000468687">
    <property type="component" value="Unassembled WGS sequence"/>
</dbReference>
<evidence type="ECO:0000256" key="4">
    <source>
        <dbReference type="ARBA" id="ARBA00022692"/>
    </source>
</evidence>
<evidence type="ECO:0000256" key="2">
    <source>
        <dbReference type="ARBA" id="ARBA00022448"/>
    </source>
</evidence>
<keyword evidence="3" id="KW-0597">Phosphoprotein</keyword>
<feature type="transmembrane region" description="Helical" evidence="10">
    <location>
        <begin position="651"/>
        <end position="671"/>
    </location>
</feature>
<feature type="transmembrane region" description="Helical" evidence="10">
    <location>
        <begin position="691"/>
        <end position="713"/>
    </location>
</feature>
<evidence type="ECO:0000259" key="11">
    <source>
        <dbReference type="PROSITE" id="PS50006"/>
    </source>
</evidence>
<feature type="transmembrane region" description="Helical" evidence="10">
    <location>
        <begin position="838"/>
        <end position="860"/>
    </location>
</feature>
<comment type="caution">
    <text evidence="13">The sequence shown here is derived from an EMBL/GenBank/DDBJ whole genome shotgun (WGS) entry which is preliminary data.</text>
</comment>
<evidence type="ECO:0000256" key="6">
    <source>
        <dbReference type="ARBA" id="ARBA00022840"/>
    </source>
</evidence>
<feature type="transmembrane region" description="Helical" evidence="10">
    <location>
        <begin position="762"/>
        <end position="782"/>
    </location>
</feature>
<dbReference type="Pfam" id="PF00498">
    <property type="entry name" value="FHA"/>
    <property type="match status" value="2"/>
</dbReference>
<evidence type="ECO:0000256" key="1">
    <source>
        <dbReference type="ARBA" id="ARBA00004141"/>
    </source>
</evidence>
<feature type="compositionally biased region" description="Pro residues" evidence="9">
    <location>
        <begin position="156"/>
        <end position="181"/>
    </location>
</feature>
<dbReference type="InterPro" id="IPR050352">
    <property type="entry name" value="ABCG_transporters"/>
</dbReference>
<feature type="domain" description="FHA" evidence="11">
    <location>
        <begin position="27"/>
        <end position="76"/>
    </location>
</feature>
<keyword evidence="14" id="KW-1185">Reference proteome</keyword>
<dbReference type="GO" id="GO:0140359">
    <property type="term" value="F:ABC-type transporter activity"/>
    <property type="evidence" value="ECO:0007669"/>
    <property type="project" value="InterPro"/>
</dbReference>
<dbReference type="PANTHER" id="PTHR48041:SF139">
    <property type="entry name" value="PROTEIN SCARLET"/>
    <property type="match status" value="1"/>
</dbReference>
<dbReference type="RefSeq" id="WP_163772398.1">
    <property type="nucleotide sequence ID" value="NZ_JAAGXA010000007.1"/>
</dbReference>
<dbReference type="InterPro" id="IPR013525">
    <property type="entry name" value="ABC2_TM"/>
</dbReference>
<evidence type="ECO:0000256" key="7">
    <source>
        <dbReference type="ARBA" id="ARBA00022989"/>
    </source>
</evidence>
<keyword evidence="8 10" id="KW-0472">Membrane</keyword>
<dbReference type="EMBL" id="JAAGXA010000007">
    <property type="protein sequence ID" value="NEN78840.1"/>
    <property type="molecule type" value="Genomic_DNA"/>
</dbReference>
<dbReference type="Gene3D" id="2.60.200.20">
    <property type="match status" value="2"/>
</dbReference>
<feature type="domain" description="FHA" evidence="11">
    <location>
        <begin position="222"/>
        <end position="271"/>
    </location>
</feature>
<feature type="compositionally biased region" description="Low complexity" evidence="9">
    <location>
        <begin position="182"/>
        <end position="201"/>
    </location>
</feature>
<evidence type="ECO:0000259" key="12">
    <source>
        <dbReference type="PROSITE" id="PS50893"/>
    </source>
</evidence>
<dbReference type="CDD" id="cd00060">
    <property type="entry name" value="FHA"/>
    <property type="match status" value="1"/>
</dbReference>
<feature type="compositionally biased region" description="Pro residues" evidence="9">
    <location>
        <begin position="113"/>
        <end position="122"/>
    </location>
</feature>
<feature type="transmembrane region" description="Helical" evidence="10">
    <location>
        <begin position="733"/>
        <end position="755"/>
    </location>
</feature>
<dbReference type="FunFam" id="3.40.50.300:FF:000474">
    <property type="entry name" value="Putative ABC transporter ATP-binding subunit"/>
    <property type="match status" value="1"/>
</dbReference>
<dbReference type="InterPro" id="IPR017871">
    <property type="entry name" value="ABC_transporter-like_CS"/>
</dbReference>
<name>A0A6P0HKN1_9ACTN</name>
<evidence type="ECO:0000313" key="14">
    <source>
        <dbReference type="Proteomes" id="UP000468687"/>
    </source>
</evidence>
<accession>A0A6P0HKN1</accession>
<feature type="compositionally biased region" description="Pro residues" evidence="9">
    <location>
        <begin position="138"/>
        <end position="149"/>
    </location>
</feature>
<dbReference type="InterPro" id="IPR003439">
    <property type="entry name" value="ABC_transporter-like_ATP-bd"/>
</dbReference>
<dbReference type="Gene3D" id="3.40.50.300">
    <property type="entry name" value="P-loop containing nucleotide triphosphate hydrolases"/>
    <property type="match status" value="1"/>
</dbReference>
<feature type="compositionally biased region" description="Low complexity" evidence="9">
    <location>
        <begin position="123"/>
        <end position="137"/>
    </location>
</feature>
<dbReference type="SUPFAM" id="SSF52540">
    <property type="entry name" value="P-loop containing nucleoside triphosphate hydrolases"/>
    <property type="match status" value="1"/>
</dbReference>
<evidence type="ECO:0000256" key="10">
    <source>
        <dbReference type="SAM" id="Phobius"/>
    </source>
</evidence>
<dbReference type="InterPro" id="IPR027417">
    <property type="entry name" value="P-loop_NTPase"/>
</dbReference>
<dbReference type="PROSITE" id="PS00211">
    <property type="entry name" value="ABC_TRANSPORTER_1"/>
    <property type="match status" value="1"/>
</dbReference>
<dbReference type="InterPro" id="IPR008984">
    <property type="entry name" value="SMAD_FHA_dom_sf"/>
</dbReference>
<keyword evidence="6" id="KW-0067">ATP-binding</keyword>
<comment type="subcellular location">
    <subcellularLocation>
        <location evidence="1">Membrane</location>
        <topology evidence="1">Multi-pass membrane protein</topology>
    </subcellularLocation>
</comment>
<keyword evidence="7 10" id="KW-1133">Transmembrane helix</keyword>
<dbReference type="GO" id="GO:0016020">
    <property type="term" value="C:membrane"/>
    <property type="evidence" value="ECO:0007669"/>
    <property type="project" value="UniProtKB-SubCell"/>
</dbReference>
<proteinExistence type="predicted"/>
<sequence>MTAGPGGPTLRLGVGGEFRSFAPGTVVTIGRDQASSLVLAHGDISRHHCELHHDGASWWLTDLGSTNGTLVDGQRIASIPLAPGEPLQVMVGGNRGVAVQVQVAAAPGATPRPGGPAGPPPMTARTAPPTAAPTGAPTGPPPMAPPTGPPATQRPGGPPRPAGPAGPGGPPRPGPDLPPPADRTMAAHAPAPGGGRAARTAPGQLAHGQVLLPHGPRVGQPLVIGRNHACDIVVDDPLVSRRHVQVEVAPAGIVLRDLGAFNGTFVNGRRLEGGVLLHPGDEVILGNQTFTFTGDNLLARNSTSDRTLVVENLTTVVKGGRRLLDNVSIELGPASLTAVIGPSGSGKSTTLGALTGTRPATYGNVIWQGHDLYTHYDQLRHQIGLVPQQDIQHPQLTVRQGLNYAARLRLPPDTTKEERAQRVDQVVAQMQLQRQVDNRIGTQLSGGQKKRVSIATELLTAPPLLFLDEPTSGLDPGLDRDVMHLLRGLADEGRVVVVVTHSVLALDVCDNVLVLAPGGRVAYFGPPSGVLAHFGCADYPQVFDLLDEPDLWRRIPPPPGGRAETGALPVLANAPLPAPPRQSFARQFATLVKRTLSVIASDKMLLAMLLLTPPVIGALSRLAVGDAGFGLDATADADRGVYVPAEVTQRLTVLIVAAALIGAVMTIWALVNEKAVFQREYAVGLSPGTYLLSKVSVYGVLCFGQGVITAFVGTVGLPGPDDGGVVGLGWFEIAIAVGMTCASVAILGLAISGLLSSSEQGMPAVIGVVMTQLVFSGAIIAVNGRAVLEQLSWLAPARWGYAAAASTVDLNRAKETTEGTLLDGESRDALWAGDVDQWVLDLFVLGGLTAVFVLLGYLSVRRSAKSGG</sequence>
<feature type="domain" description="ABC transporter" evidence="12">
    <location>
        <begin position="308"/>
        <end position="543"/>
    </location>
</feature>
<organism evidence="13 14">
    <name type="scientific">Nocardioides zeae</name>
    <dbReference type="NCBI Taxonomy" id="1457234"/>
    <lineage>
        <taxon>Bacteria</taxon>
        <taxon>Bacillati</taxon>
        <taxon>Actinomycetota</taxon>
        <taxon>Actinomycetes</taxon>
        <taxon>Propionibacteriales</taxon>
        <taxon>Nocardioidaceae</taxon>
        <taxon>Nocardioides</taxon>
    </lineage>
</organism>
<dbReference type="SMART" id="SM00382">
    <property type="entry name" value="AAA"/>
    <property type="match status" value="1"/>
</dbReference>
<dbReference type="PANTHER" id="PTHR48041">
    <property type="entry name" value="ABC TRANSPORTER G FAMILY MEMBER 28"/>
    <property type="match status" value="1"/>
</dbReference>
<evidence type="ECO:0000256" key="5">
    <source>
        <dbReference type="ARBA" id="ARBA00022741"/>
    </source>
</evidence>
<dbReference type="PROSITE" id="PS50893">
    <property type="entry name" value="ABC_TRANSPORTER_2"/>
    <property type="match status" value="1"/>
</dbReference>
<dbReference type="SUPFAM" id="SSF49879">
    <property type="entry name" value="SMAD/FHA domain"/>
    <property type="match status" value="2"/>
</dbReference>
<keyword evidence="4 10" id="KW-0812">Transmembrane</keyword>
<dbReference type="PROSITE" id="PS50006">
    <property type="entry name" value="FHA_DOMAIN"/>
    <property type="match status" value="2"/>
</dbReference>
<gene>
    <name evidence="13" type="ORF">G3T38_11190</name>
</gene>
<dbReference type="GO" id="GO:0016887">
    <property type="term" value="F:ATP hydrolysis activity"/>
    <property type="evidence" value="ECO:0007669"/>
    <property type="project" value="InterPro"/>
</dbReference>
<keyword evidence="5" id="KW-0547">Nucleotide-binding</keyword>
<reference evidence="13 14" key="1">
    <citation type="journal article" date="2014" name="Int. J. Syst. Evol. Microbiol.">
        <title>Nocardioides zeae sp. nov., isolated from the stem of Zea mays.</title>
        <authorList>
            <person name="Glaeser S.P."/>
            <person name="McInroy J.A."/>
            <person name="Busse H.J."/>
            <person name="Kampfer P."/>
        </authorList>
    </citation>
    <scope>NUCLEOTIDE SEQUENCE [LARGE SCALE GENOMIC DNA]</scope>
    <source>
        <strain evidence="13 14">JCM 30728</strain>
    </source>
</reference>
<dbReference type="GO" id="GO:0005524">
    <property type="term" value="F:ATP binding"/>
    <property type="evidence" value="ECO:0007669"/>
    <property type="project" value="UniProtKB-KW"/>
</dbReference>
<dbReference type="Pfam" id="PF00005">
    <property type="entry name" value="ABC_tran"/>
    <property type="match status" value="1"/>
</dbReference>
<evidence type="ECO:0000313" key="13">
    <source>
        <dbReference type="EMBL" id="NEN78840.1"/>
    </source>
</evidence>
<keyword evidence="2" id="KW-0813">Transport</keyword>